<dbReference type="PANTHER" id="PTHR12357:SF99">
    <property type="entry name" value="YTH DOMAIN-CONTAINING PROTEIN ECT2-RELATED"/>
    <property type="match status" value="1"/>
</dbReference>
<evidence type="ECO:0000256" key="1">
    <source>
        <dbReference type="RuleBase" id="RU369095"/>
    </source>
</evidence>
<dbReference type="InterPro" id="IPR045168">
    <property type="entry name" value="YTH_prot"/>
</dbReference>
<dbReference type="CDD" id="cd21134">
    <property type="entry name" value="YTH"/>
    <property type="match status" value="1"/>
</dbReference>
<dbReference type="Proteomes" id="UP001374535">
    <property type="component" value="Chromosome 1"/>
</dbReference>
<protein>
    <recommendedName>
        <fullName evidence="1">YTH domain-containing family protein</fullName>
    </recommendedName>
</protein>
<dbReference type="Pfam" id="PF04146">
    <property type="entry name" value="YTH"/>
    <property type="match status" value="1"/>
</dbReference>
<dbReference type="Gene3D" id="3.10.590.10">
    <property type="entry name" value="ph1033 like domains"/>
    <property type="match status" value="1"/>
</dbReference>
<dbReference type="PROSITE" id="PS50882">
    <property type="entry name" value="YTH"/>
    <property type="match status" value="1"/>
</dbReference>
<gene>
    <name evidence="3" type="ORF">V8G54_002571</name>
</gene>
<keyword evidence="4" id="KW-1185">Reference proteome</keyword>
<name>A0AAQ3PAL1_VIGMU</name>
<comment type="similarity">
    <text evidence="1">Belongs to the YTHDF family.</text>
</comment>
<dbReference type="GO" id="GO:0005737">
    <property type="term" value="C:cytoplasm"/>
    <property type="evidence" value="ECO:0007669"/>
    <property type="project" value="TreeGrafter"/>
</dbReference>
<evidence type="ECO:0000259" key="2">
    <source>
        <dbReference type="PROSITE" id="PS50882"/>
    </source>
</evidence>
<organism evidence="3 4">
    <name type="scientific">Vigna mungo</name>
    <name type="common">Black gram</name>
    <name type="synonym">Phaseolus mungo</name>
    <dbReference type="NCBI Taxonomy" id="3915"/>
    <lineage>
        <taxon>Eukaryota</taxon>
        <taxon>Viridiplantae</taxon>
        <taxon>Streptophyta</taxon>
        <taxon>Embryophyta</taxon>
        <taxon>Tracheophyta</taxon>
        <taxon>Spermatophyta</taxon>
        <taxon>Magnoliopsida</taxon>
        <taxon>eudicotyledons</taxon>
        <taxon>Gunneridae</taxon>
        <taxon>Pentapetalae</taxon>
        <taxon>rosids</taxon>
        <taxon>fabids</taxon>
        <taxon>Fabales</taxon>
        <taxon>Fabaceae</taxon>
        <taxon>Papilionoideae</taxon>
        <taxon>50 kb inversion clade</taxon>
        <taxon>NPAAA clade</taxon>
        <taxon>indigoferoid/millettioid clade</taxon>
        <taxon>Phaseoleae</taxon>
        <taxon>Vigna</taxon>
    </lineage>
</organism>
<dbReference type="GO" id="GO:0061157">
    <property type="term" value="P:mRNA destabilization"/>
    <property type="evidence" value="ECO:0007669"/>
    <property type="project" value="TreeGrafter"/>
</dbReference>
<accession>A0AAQ3PAL1</accession>
<dbReference type="AlphaFoldDB" id="A0AAQ3PAL1"/>
<dbReference type="GO" id="GO:0003729">
    <property type="term" value="F:mRNA binding"/>
    <property type="evidence" value="ECO:0007669"/>
    <property type="project" value="UniProtKB-UniRule"/>
</dbReference>
<comment type="function">
    <text evidence="1">Specifically recognizes and binds N6-methyladenosine (m6A)-containing RNAs, and regulates mRNA stability. M6A is a modification present at internal sites of mRNAs and some non-coding RNAs and plays a role in mRNA stability and processing.</text>
</comment>
<evidence type="ECO:0000313" key="3">
    <source>
        <dbReference type="EMBL" id="WVZ24027.1"/>
    </source>
</evidence>
<reference evidence="3 4" key="1">
    <citation type="journal article" date="2023" name="Life. Sci Alliance">
        <title>Evolutionary insights into 3D genome organization and epigenetic landscape of Vigna mungo.</title>
        <authorList>
            <person name="Junaid A."/>
            <person name="Singh B."/>
            <person name="Bhatia S."/>
        </authorList>
    </citation>
    <scope>NUCLEOTIDE SEQUENCE [LARGE SCALE GENOMIC DNA]</scope>
    <source>
        <strain evidence="3">Urdbean</strain>
    </source>
</reference>
<evidence type="ECO:0000313" key="4">
    <source>
        <dbReference type="Proteomes" id="UP001374535"/>
    </source>
</evidence>
<feature type="domain" description="YTH" evidence="2">
    <location>
        <begin position="135"/>
        <end position="277"/>
    </location>
</feature>
<dbReference type="GO" id="GO:1990247">
    <property type="term" value="F:N6-methyladenosine-containing RNA reader activity"/>
    <property type="evidence" value="ECO:0007669"/>
    <property type="project" value="UniProtKB-UniRule"/>
</dbReference>
<dbReference type="EMBL" id="CP144700">
    <property type="protein sequence ID" value="WVZ24027.1"/>
    <property type="molecule type" value="Genomic_DNA"/>
</dbReference>
<dbReference type="InterPro" id="IPR007275">
    <property type="entry name" value="YTH_domain"/>
</dbReference>
<dbReference type="PANTHER" id="PTHR12357">
    <property type="entry name" value="YTH YT521-B HOMOLOGY DOMAIN-CONTAINING"/>
    <property type="match status" value="1"/>
</dbReference>
<keyword evidence="1" id="KW-0694">RNA-binding</keyword>
<sequence>MSNFGGAGRRSMPVRMYAGGRADVRVRVCVHVRTYACARVCVHAAWLAVDTPHGRTWLAFDRRYKGRSRYFPYGNELNRGLRAKSGKNLMAFAPPLPFLVVQDQNLPETLSIETSIVPDREQYNKVNFPEEYAVAKFFDIKSYNEDNIHKSIKYNVWANTQNGNKKLDAAYQEAQQKPGGCPVFLFFLVNTTGQFVGLAKMIGPVDFNKIVEYWRQDVTCTENTEGRNKDGKVVRQKDGVMRKSMRQRKENILLKEFVHRKRRVCGINLSYCYIGAFIIAMAENTRLKELQTEIRGQAADIKKLMELLELRDLQSPHQVTGGSMSTNSNNGDTHFHKEFHVNEISLGFSHFDGHSPVLEWIFKAEKFFDYHHTPDADKVDIVAIHFKKDVVPWFHMLQRLSAIKTWIELTTALESQFGPSSFDCPMAEEKDCVTFVMKNSRSINHRCPKRQFMLLQLEDPGNEEGPDTMVSTPNFVRNYVILDSPSKVEIHRSKNLVFVDHALLYGFSVVFQNKLLWRLLKVDTGQPLIIEESQVDNHHLSLNALKAGTGWSPSDF</sequence>
<proteinExistence type="inferred from homology"/>